<evidence type="ECO:0000256" key="1">
    <source>
        <dbReference type="ARBA" id="ARBA00004141"/>
    </source>
</evidence>
<dbReference type="EMBL" id="GGEC01051989">
    <property type="protein sequence ID" value="MBX32473.1"/>
    <property type="molecule type" value="Transcribed_RNA"/>
</dbReference>
<accession>A0A2P2MQI2</accession>
<dbReference type="PANTHER" id="PTHR11119">
    <property type="entry name" value="XANTHINE-URACIL / VITAMIN C PERMEASE FAMILY MEMBER"/>
    <property type="match status" value="1"/>
</dbReference>
<organism evidence="7">
    <name type="scientific">Rhizophora mucronata</name>
    <name type="common">Asiatic mangrove</name>
    <dbReference type="NCBI Taxonomy" id="61149"/>
    <lineage>
        <taxon>Eukaryota</taxon>
        <taxon>Viridiplantae</taxon>
        <taxon>Streptophyta</taxon>
        <taxon>Embryophyta</taxon>
        <taxon>Tracheophyta</taxon>
        <taxon>Spermatophyta</taxon>
        <taxon>Magnoliopsida</taxon>
        <taxon>eudicotyledons</taxon>
        <taxon>Gunneridae</taxon>
        <taxon>Pentapetalae</taxon>
        <taxon>rosids</taxon>
        <taxon>fabids</taxon>
        <taxon>Malpighiales</taxon>
        <taxon>Rhizophoraceae</taxon>
        <taxon>Rhizophora</taxon>
    </lineage>
</organism>
<reference evidence="7" key="1">
    <citation type="submission" date="2018-02" db="EMBL/GenBank/DDBJ databases">
        <title>Rhizophora mucronata_Transcriptome.</title>
        <authorList>
            <person name="Meera S.P."/>
            <person name="Sreeshan A."/>
            <person name="Augustine A."/>
        </authorList>
    </citation>
    <scope>NUCLEOTIDE SEQUENCE</scope>
    <source>
        <tissue evidence="7">Leaf</tissue>
    </source>
</reference>
<proteinExistence type="inferred from homology"/>
<dbReference type="InterPro" id="IPR006043">
    <property type="entry name" value="NCS2"/>
</dbReference>
<dbReference type="Pfam" id="PF00860">
    <property type="entry name" value="Xan_ur_permease"/>
    <property type="match status" value="1"/>
</dbReference>
<sequence length="157" mass="17363">MSHLSGKFGALFASIPLPIFAAIYCVLFGIVAAIGISFIQFANNNSLRNHYILGLSLFLGISIPQYFVSNTSTDGHGPVRTGGGWFDDVLNTIFSSPPSVAIIVATVLDNTLDARHAIVDRGIPWLKPFQHRNGDVRNEEFYSLPLKVHEWMLSRFQ</sequence>
<feature type="transmembrane region" description="Helical" evidence="6">
    <location>
        <begin position="15"/>
        <end position="39"/>
    </location>
</feature>
<comment type="similarity">
    <text evidence="2">Belongs to the nucleobase:cation symporter-2 (NCS2) (TC 2.A.40) family.</text>
</comment>
<keyword evidence="4 6" id="KW-1133">Transmembrane helix</keyword>
<evidence type="ECO:0000256" key="3">
    <source>
        <dbReference type="ARBA" id="ARBA00022692"/>
    </source>
</evidence>
<dbReference type="GO" id="GO:0022857">
    <property type="term" value="F:transmembrane transporter activity"/>
    <property type="evidence" value="ECO:0007669"/>
    <property type="project" value="InterPro"/>
</dbReference>
<protein>
    <submittedName>
        <fullName evidence="7">Uncharacterized protein MANES_18G034900</fullName>
    </submittedName>
</protein>
<evidence type="ECO:0000256" key="2">
    <source>
        <dbReference type="ARBA" id="ARBA00008821"/>
    </source>
</evidence>
<evidence type="ECO:0000256" key="4">
    <source>
        <dbReference type="ARBA" id="ARBA00022989"/>
    </source>
</evidence>
<name>A0A2P2MQI2_RHIMU</name>
<keyword evidence="3 6" id="KW-0812">Transmembrane</keyword>
<feature type="transmembrane region" description="Helical" evidence="6">
    <location>
        <begin position="89"/>
        <end position="108"/>
    </location>
</feature>
<feature type="transmembrane region" description="Helical" evidence="6">
    <location>
        <begin position="51"/>
        <end position="69"/>
    </location>
</feature>
<evidence type="ECO:0000256" key="6">
    <source>
        <dbReference type="SAM" id="Phobius"/>
    </source>
</evidence>
<evidence type="ECO:0000256" key="5">
    <source>
        <dbReference type="ARBA" id="ARBA00023136"/>
    </source>
</evidence>
<dbReference type="GO" id="GO:0016020">
    <property type="term" value="C:membrane"/>
    <property type="evidence" value="ECO:0007669"/>
    <property type="project" value="UniProtKB-SubCell"/>
</dbReference>
<dbReference type="AlphaFoldDB" id="A0A2P2MQI2"/>
<keyword evidence="5 6" id="KW-0472">Membrane</keyword>
<comment type="subcellular location">
    <subcellularLocation>
        <location evidence="1">Membrane</location>
        <topology evidence="1">Multi-pass membrane protein</topology>
    </subcellularLocation>
</comment>
<evidence type="ECO:0000313" key="7">
    <source>
        <dbReference type="EMBL" id="MBX32473.1"/>
    </source>
</evidence>